<feature type="compositionally biased region" description="Basic and acidic residues" evidence="1">
    <location>
        <begin position="225"/>
        <end position="235"/>
    </location>
</feature>
<protein>
    <submittedName>
        <fullName evidence="2">Uncharacterized protein</fullName>
    </submittedName>
</protein>
<feature type="compositionally biased region" description="Polar residues" evidence="1">
    <location>
        <begin position="392"/>
        <end position="402"/>
    </location>
</feature>
<feature type="compositionally biased region" description="Polar residues" evidence="1">
    <location>
        <begin position="439"/>
        <end position="449"/>
    </location>
</feature>
<reference evidence="2 3" key="1">
    <citation type="submission" date="2014-02" db="EMBL/GenBank/DDBJ databases">
        <title>The genome sequence of the entomopathogenic fungus Metarhizium robertsii ARSEF 2575.</title>
        <authorList>
            <person name="Giuliano Garisto Donzelli B."/>
            <person name="Roe B.A."/>
            <person name="Macmil S.L."/>
            <person name="Krasnoff S.B."/>
            <person name="Gibson D.M."/>
        </authorList>
    </citation>
    <scope>NUCLEOTIDE SEQUENCE [LARGE SCALE GENOMIC DNA]</scope>
    <source>
        <strain evidence="2 3">ARSEF 2575</strain>
    </source>
</reference>
<dbReference type="eggNOG" id="ENOG502T4YB">
    <property type="taxonomic scope" value="Eukaryota"/>
</dbReference>
<sequence>MVLPGTFLKLGLGLNPRRDLRSGQDGALVRVDNAAEGVPSYATNIERFHYTVKRARSIIEGRDATVAVSQSEIHSILTKIEELDRQVRALLPNGPEPTSPVPRLGPGSQPASDKTNGAGGARDQDCDAENLIYDLGARAVVDADGHVSGHPLFRRNSNCPMESAVNGKNPANAGGSGDSPKGPAKSGTAANGGDRKASPNTSPPTGDASSENHKSGQPKGADTSAEEKQKAKAESGKGSAALDVPGGDARTALPQVVSATVEMVEVKTVPVNGALVMTTVTRTTTRLSTVTVVRQHKATGSTAAKQTTPDDTAAAVKNPQDGTGKGVEKPKVSQNVPVAPSAGSFAQFSNDTSKFSNSTAASHASQAGDQKTADVAVDDKSFNHTAVDKTQGPGQIGSTPVQESEGAGNVTAPQDAVSLAPEKSANHTAAPDKVVGAPGQQQPANLTGTGDSGAKAANTTADKVDNTPNQQSANLTETGDAGEKAANTAADTVANTPNQQQPANLTEAGGPGKETSNTAADTVANTPNQQPANLAGTEDAGEKAADTVADDTSLSSASGPDTNPAPDSGNPNGRVKVITVVPIPAQLGGASPAAATAAGANEAVRRAETGFMTVRVPGSK</sequence>
<proteinExistence type="predicted"/>
<feature type="region of interest" description="Disordered" evidence="1">
    <location>
        <begin position="90"/>
        <end position="124"/>
    </location>
</feature>
<feature type="compositionally biased region" description="Polar residues" evidence="1">
    <location>
        <begin position="514"/>
        <end position="532"/>
    </location>
</feature>
<dbReference type="EMBL" id="JELW01000005">
    <property type="protein sequence ID" value="EXV02272.1"/>
    <property type="molecule type" value="Genomic_DNA"/>
</dbReference>
<evidence type="ECO:0000313" key="3">
    <source>
        <dbReference type="Proteomes" id="UP000030151"/>
    </source>
</evidence>
<dbReference type="HOGENOM" id="CLU_446935_0_0_1"/>
<feature type="region of interest" description="Disordered" evidence="1">
    <location>
        <begin position="152"/>
        <end position="248"/>
    </location>
</feature>
<feature type="region of interest" description="Disordered" evidence="1">
    <location>
        <begin position="298"/>
        <end position="338"/>
    </location>
</feature>
<feature type="compositionally biased region" description="Low complexity" evidence="1">
    <location>
        <begin position="485"/>
        <end position="498"/>
    </location>
</feature>
<gene>
    <name evidence="2" type="ORF">X797_004401</name>
</gene>
<feature type="compositionally biased region" description="Polar residues" evidence="1">
    <location>
        <begin position="457"/>
        <end position="477"/>
    </location>
</feature>
<dbReference type="AlphaFoldDB" id="A0A0A1UW51"/>
<evidence type="ECO:0000256" key="1">
    <source>
        <dbReference type="SAM" id="MobiDB-lite"/>
    </source>
</evidence>
<feature type="compositionally biased region" description="Polar residues" evidence="1">
    <location>
        <begin position="198"/>
        <end position="209"/>
    </location>
</feature>
<evidence type="ECO:0000313" key="2">
    <source>
        <dbReference type="EMBL" id="EXV02272.1"/>
    </source>
</evidence>
<feature type="compositionally biased region" description="Polar residues" evidence="1">
    <location>
        <begin position="350"/>
        <end position="369"/>
    </location>
</feature>
<dbReference type="Proteomes" id="UP000030151">
    <property type="component" value="Unassembled WGS sequence"/>
</dbReference>
<organism evidence="2 3">
    <name type="scientific">Metarhizium robertsii</name>
    <dbReference type="NCBI Taxonomy" id="568076"/>
    <lineage>
        <taxon>Eukaryota</taxon>
        <taxon>Fungi</taxon>
        <taxon>Dikarya</taxon>
        <taxon>Ascomycota</taxon>
        <taxon>Pezizomycotina</taxon>
        <taxon>Sordariomycetes</taxon>
        <taxon>Hypocreomycetidae</taxon>
        <taxon>Hypocreales</taxon>
        <taxon>Clavicipitaceae</taxon>
        <taxon>Metarhizium</taxon>
    </lineage>
</organism>
<feature type="compositionally biased region" description="Polar residues" evidence="1">
    <location>
        <begin position="298"/>
        <end position="310"/>
    </location>
</feature>
<accession>A0A0A1UW51</accession>
<feature type="region of interest" description="Disordered" evidence="1">
    <location>
        <begin position="350"/>
        <end position="576"/>
    </location>
</feature>
<dbReference type="OrthoDB" id="4941035at2759"/>
<name>A0A0A1UW51_9HYPO</name>
<comment type="caution">
    <text evidence="2">The sequence shown here is derived from an EMBL/GenBank/DDBJ whole genome shotgun (WGS) entry which is preliminary data.</text>
</comment>
<feature type="compositionally biased region" description="Polar residues" evidence="1">
    <location>
        <begin position="550"/>
        <end position="561"/>
    </location>
</feature>